<dbReference type="AlphaFoldDB" id="A0A081BLU6"/>
<dbReference type="EMBL" id="DF820457">
    <property type="protein sequence ID" value="GAK51362.1"/>
    <property type="molecule type" value="Genomic_DNA"/>
</dbReference>
<dbReference type="HOGENOM" id="CLU_1522284_0_0_0"/>
<dbReference type="Proteomes" id="UP000030700">
    <property type="component" value="Unassembled WGS sequence"/>
</dbReference>
<dbReference type="Gene3D" id="3.40.1000.10">
    <property type="entry name" value="Mog1/PsbP, alpha/beta/alpha sandwich"/>
    <property type="match status" value="1"/>
</dbReference>
<feature type="chain" id="PRO_5001755237" description="PsbP C-terminal domain-containing protein" evidence="1">
    <location>
        <begin position="23"/>
        <end position="172"/>
    </location>
</feature>
<name>A0A081BLU6_9BACT</name>
<evidence type="ECO:0000313" key="3">
    <source>
        <dbReference type="Proteomes" id="UP000030700"/>
    </source>
</evidence>
<evidence type="ECO:0008006" key="4">
    <source>
        <dbReference type="Google" id="ProtNLM"/>
    </source>
</evidence>
<protein>
    <recommendedName>
        <fullName evidence="4">PsbP C-terminal domain-containing protein</fullName>
    </recommendedName>
</protein>
<keyword evidence="3" id="KW-1185">Reference proteome</keyword>
<evidence type="ECO:0000313" key="2">
    <source>
        <dbReference type="EMBL" id="GAK51362.1"/>
    </source>
</evidence>
<accession>A0A081BLU6</accession>
<sequence>MRNALSLLSIIAVLLFAGIAVAEDTDFYFEDEEGPVFYITLPDTWSGEWQETEELTALHAVPKDESLYISILAAANATPENIGNVADQIVSELVTDYNFEKWEERAINGIPLYVSESAAKIKDDGEETEIMVAYFTPKKGQTYILYAIGAKEDQNAHEKEINAIFGSLRTKE</sequence>
<proteinExistence type="predicted"/>
<reference evidence="2" key="1">
    <citation type="journal article" date="2015" name="PeerJ">
        <title>First genomic representation of candidate bacterial phylum KSB3 points to enhanced environmental sensing as a trigger of wastewater bulking.</title>
        <authorList>
            <person name="Sekiguchi Y."/>
            <person name="Ohashi A."/>
            <person name="Parks D.H."/>
            <person name="Yamauchi T."/>
            <person name="Tyson G.W."/>
            <person name="Hugenholtz P."/>
        </authorList>
    </citation>
    <scope>NUCLEOTIDE SEQUENCE [LARGE SCALE GENOMIC DNA]</scope>
</reference>
<gene>
    <name evidence="2" type="ORF">U14_02605</name>
</gene>
<organism evidence="2">
    <name type="scientific">Candidatus Moduliflexus flocculans</name>
    <dbReference type="NCBI Taxonomy" id="1499966"/>
    <lineage>
        <taxon>Bacteria</taxon>
        <taxon>Candidatus Moduliflexota</taxon>
        <taxon>Candidatus Moduliflexia</taxon>
        <taxon>Candidatus Moduliflexales</taxon>
        <taxon>Candidatus Moduliflexaceae</taxon>
    </lineage>
</organism>
<keyword evidence="1" id="KW-0732">Signal</keyword>
<evidence type="ECO:0000256" key="1">
    <source>
        <dbReference type="SAM" id="SignalP"/>
    </source>
</evidence>
<feature type="signal peptide" evidence="1">
    <location>
        <begin position="1"/>
        <end position="22"/>
    </location>
</feature>